<dbReference type="STRING" id="208445.SAMN04489727_5506"/>
<dbReference type="InterPro" id="IPR011032">
    <property type="entry name" value="GroES-like_sf"/>
</dbReference>
<dbReference type="SUPFAM" id="SSF50129">
    <property type="entry name" value="GroES-like"/>
    <property type="match status" value="1"/>
</dbReference>
<dbReference type="EMBL" id="FNSO01000004">
    <property type="protein sequence ID" value="SEC89810.1"/>
    <property type="molecule type" value="Genomic_DNA"/>
</dbReference>
<dbReference type="Proteomes" id="UP000199622">
    <property type="component" value="Unassembled WGS sequence"/>
</dbReference>
<evidence type="ECO:0000256" key="1">
    <source>
        <dbReference type="ARBA" id="ARBA00022857"/>
    </source>
</evidence>
<dbReference type="InterPro" id="IPR036291">
    <property type="entry name" value="NAD(P)-bd_dom_sf"/>
</dbReference>
<dbReference type="PANTHER" id="PTHR44154">
    <property type="entry name" value="QUINONE OXIDOREDUCTASE"/>
    <property type="match status" value="1"/>
</dbReference>
<gene>
    <name evidence="3" type="ORF">SAMN04489727_5506</name>
</gene>
<dbReference type="Gene3D" id="3.90.180.10">
    <property type="entry name" value="Medium-chain alcohol dehydrogenases, catalytic domain"/>
    <property type="match status" value="1"/>
</dbReference>
<dbReference type="InterPro" id="IPR013149">
    <property type="entry name" value="ADH-like_C"/>
</dbReference>
<feature type="domain" description="Enoyl reductase (ER)" evidence="2">
    <location>
        <begin position="35"/>
        <end position="364"/>
    </location>
</feature>
<sequence>MDGDFPSPISTGRGNIPAGPRIAPGMKAVVYRRHGGPEVLELSERAVADPGPGEVRVRIVVSAVNPTDWKARSGLRAEPGTEIPETVPNQDGAGVVDAVGPDVTGFAPGDRVWLIIAGAYGPASGTAQEYTVLPASKLVRLPDGAGFDEGAGLGIPALTAHRALTVAEDGPARLSPGALAGRTVLVSGGAGAVGNAAIQLARWAGATVIATVSSAEKEALARAAGAQHVLRYPDPSLGTNIREIAPDGVDLVVEVAMGANAKLHTEVLRPRGTVATYGDDRGTGTVTLDFGTNLWLNARYQFLVLYTVGEDKLRAGAEDITAALADGALGVGEQRGVPLHRFELAETAKAHAASEDGVTGKVLIDVGPAD</sequence>
<protein>
    <submittedName>
        <fullName evidence="3">NADPH2:quinone reductase</fullName>
    </submittedName>
</protein>
<dbReference type="PANTHER" id="PTHR44154:SF1">
    <property type="entry name" value="QUINONE OXIDOREDUCTASE"/>
    <property type="match status" value="1"/>
</dbReference>
<keyword evidence="4" id="KW-1185">Reference proteome</keyword>
<dbReference type="SMART" id="SM00829">
    <property type="entry name" value="PKS_ER"/>
    <property type="match status" value="1"/>
</dbReference>
<reference evidence="4" key="1">
    <citation type="submission" date="2016-10" db="EMBL/GenBank/DDBJ databases">
        <authorList>
            <person name="Varghese N."/>
            <person name="Submissions S."/>
        </authorList>
    </citation>
    <scope>NUCLEOTIDE SEQUENCE [LARGE SCALE GENOMIC DNA]</scope>
    <source>
        <strain evidence="4">DSM 44544</strain>
    </source>
</reference>
<dbReference type="InterPro" id="IPR013154">
    <property type="entry name" value="ADH-like_N"/>
</dbReference>
<dbReference type="InterPro" id="IPR020843">
    <property type="entry name" value="ER"/>
</dbReference>
<dbReference type="SUPFAM" id="SSF51735">
    <property type="entry name" value="NAD(P)-binding Rossmann-fold domains"/>
    <property type="match status" value="1"/>
</dbReference>
<evidence type="ECO:0000313" key="3">
    <source>
        <dbReference type="EMBL" id="SEC89810.1"/>
    </source>
</evidence>
<dbReference type="AlphaFoldDB" id="A0A1H4W9P4"/>
<evidence type="ECO:0000259" key="2">
    <source>
        <dbReference type="SMART" id="SM00829"/>
    </source>
</evidence>
<evidence type="ECO:0000313" key="4">
    <source>
        <dbReference type="Proteomes" id="UP000199622"/>
    </source>
</evidence>
<dbReference type="InterPro" id="IPR051603">
    <property type="entry name" value="Zinc-ADH_QOR/CCCR"/>
</dbReference>
<dbReference type="Pfam" id="PF08240">
    <property type="entry name" value="ADH_N"/>
    <property type="match status" value="1"/>
</dbReference>
<proteinExistence type="predicted"/>
<dbReference type="Gene3D" id="3.40.50.720">
    <property type="entry name" value="NAD(P)-binding Rossmann-like Domain"/>
    <property type="match status" value="1"/>
</dbReference>
<dbReference type="CDD" id="cd08253">
    <property type="entry name" value="zeta_crystallin"/>
    <property type="match status" value="1"/>
</dbReference>
<accession>A0A1H4W9P4</accession>
<name>A0A1H4W9P4_9PSEU</name>
<keyword evidence="1" id="KW-0521">NADP</keyword>
<dbReference type="Pfam" id="PF00107">
    <property type="entry name" value="ADH_zinc_N"/>
    <property type="match status" value="1"/>
</dbReference>
<dbReference type="GO" id="GO:0016491">
    <property type="term" value="F:oxidoreductase activity"/>
    <property type="evidence" value="ECO:0007669"/>
    <property type="project" value="InterPro"/>
</dbReference>
<organism evidence="3 4">
    <name type="scientific">Amycolatopsis tolypomycina</name>
    <dbReference type="NCBI Taxonomy" id="208445"/>
    <lineage>
        <taxon>Bacteria</taxon>
        <taxon>Bacillati</taxon>
        <taxon>Actinomycetota</taxon>
        <taxon>Actinomycetes</taxon>
        <taxon>Pseudonocardiales</taxon>
        <taxon>Pseudonocardiaceae</taxon>
        <taxon>Amycolatopsis</taxon>
    </lineage>
</organism>